<dbReference type="AlphaFoldDB" id="A0A817SXH8"/>
<evidence type="ECO:0000313" key="4">
    <source>
        <dbReference type="EMBL" id="CAF4502818.1"/>
    </source>
</evidence>
<evidence type="ECO:0000313" key="2">
    <source>
        <dbReference type="EMBL" id="CAF3478426.1"/>
    </source>
</evidence>
<organism evidence="1 5">
    <name type="scientific">Rotaria socialis</name>
    <dbReference type="NCBI Taxonomy" id="392032"/>
    <lineage>
        <taxon>Eukaryota</taxon>
        <taxon>Metazoa</taxon>
        <taxon>Spiralia</taxon>
        <taxon>Gnathifera</taxon>
        <taxon>Rotifera</taxon>
        <taxon>Eurotatoria</taxon>
        <taxon>Bdelloidea</taxon>
        <taxon>Philodinida</taxon>
        <taxon>Philodinidae</taxon>
        <taxon>Rotaria</taxon>
    </lineage>
</organism>
<name>A0A817SXH8_9BILA</name>
<dbReference type="Proteomes" id="UP000663873">
    <property type="component" value="Unassembled WGS sequence"/>
</dbReference>
<gene>
    <name evidence="4" type="ORF">HFQ381_LOCUS27897</name>
    <name evidence="2" type="ORF">LUA448_LOCUS23862</name>
    <name evidence="1" type="ORF">TIS948_LOCUS18603</name>
    <name evidence="3" type="ORF">UJA718_LOCUS21941</name>
</gene>
<evidence type="ECO:0000313" key="3">
    <source>
        <dbReference type="EMBL" id="CAF4439039.1"/>
    </source>
</evidence>
<dbReference type="Proteomes" id="UP000663833">
    <property type="component" value="Unassembled WGS sequence"/>
</dbReference>
<accession>A0A817SXH8</accession>
<protein>
    <submittedName>
        <fullName evidence="1">Uncharacterized protein</fullName>
    </submittedName>
</protein>
<sequence>MDLSFIQNGKLKHSIVLMSCDTCVPITNIGYRVVVALNKKQSAEAKKISPEKWVQLLSDNNSDYLANLILYELYNKSAIRLLQIDNIEKWRKVMKKEDSEYWNTLFKK</sequence>
<dbReference type="EMBL" id="CAJOBO010003771">
    <property type="protein sequence ID" value="CAF4502818.1"/>
    <property type="molecule type" value="Genomic_DNA"/>
</dbReference>
<proteinExistence type="predicted"/>
<evidence type="ECO:0000313" key="5">
    <source>
        <dbReference type="Proteomes" id="UP000663825"/>
    </source>
</evidence>
<dbReference type="EMBL" id="CAJNYD010003111">
    <property type="protein sequence ID" value="CAF3478426.1"/>
    <property type="molecule type" value="Genomic_DNA"/>
</dbReference>
<reference evidence="1" key="1">
    <citation type="submission" date="2021-02" db="EMBL/GenBank/DDBJ databases">
        <authorList>
            <person name="Nowell W R."/>
        </authorList>
    </citation>
    <scope>NUCLEOTIDE SEQUENCE</scope>
</reference>
<dbReference type="EMBL" id="CAJNXB010003261">
    <property type="protein sequence ID" value="CAF3303881.1"/>
    <property type="molecule type" value="Genomic_DNA"/>
</dbReference>
<dbReference type="EMBL" id="CAJOBP010004399">
    <property type="protein sequence ID" value="CAF4439039.1"/>
    <property type="molecule type" value="Genomic_DNA"/>
</dbReference>
<comment type="caution">
    <text evidence="1">The sequence shown here is derived from an EMBL/GenBank/DDBJ whole genome shotgun (WGS) entry which is preliminary data.</text>
</comment>
<dbReference type="Proteomes" id="UP000663851">
    <property type="component" value="Unassembled WGS sequence"/>
</dbReference>
<evidence type="ECO:0000313" key="1">
    <source>
        <dbReference type="EMBL" id="CAF3303881.1"/>
    </source>
</evidence>
<evidence type="ECO:0000313" key="6">
    <source>
        <dbReference type="Proteomes" id="UP000663873"/>
    </source>
</evidence>
<dbReference type="Proteomes" id="UP000663825">
    <property type="component" value="Unassembled WGS sequence"/>
</dbReference>
<keyword evidence="6" id="KW-1185">Reference proteome</keyword>